<dbReference type="Proteomes" id="UP000095228">
    <property type="component" value="Chromosome"/>
</dbReference>
<evidence type="ECO:0000256" key="2">
    <source>
        <dbReference type="ARBA" id="ARBA00023015"/>
    </source>
</evidence>
<dbReference type="Gene3D" id="3.40.190.10">
    <property type="entry name" value="Periplasmic binding protein-like II"/>
    <property type="match status" value="2"/>
</dbReference>
<dbReference type="SUPFAM" id="SSF46785">
    <property type="entry name" value="Winged helix' DNA-binding domain"/>
    <property type="match status" value="1"/>
</dbReference>
<dbReference type="PANTHER" id="PTHR30346">
    <property type="entry name" value="TRANSCRIPTIONAL DUAL REGULATOR HCAR-RELATED"/>
    <property type="match status" value="1"/>
</dbReference>
<keyword evidence="2" id="KW-0805">Transcription regulation</keyword>
<dbReference type="Gene3D" id="1.10.10.10">
    <property type="entry name" value="Winged helix-like DNA-binding domain superfamily/Winged helix DNA-binding domain"/>
    <property type="match status" value="1"/>
</dbReference>
<evidence type="ECO:0000313" key="7">
    <source>
        <dbReference type="Proteomes" id="UP000095228"/>
    </source>
</evidence>
<gene>
    <name evidence="6" type="primary">benM_1</name>
    <name evidence="6" type="ORF">Verru16b_00500</name>
</gene>
<sequence length="312" mass="34189">MWRGAGVPGFLGPGMNVHHLELFYYVAKHGGISAAVRKIPYGIQQPAVSGQVGKLEKDLGVRLFERSPFRLTAAGERLFDHVQPFFEGLAPLAAELQEAAGPELRIGGAEMVLRDHLPGVMRRLRTRFPKLKLSLRTLGFQAEAETWLRNGHADVVFAPVYAKAPAGLKQTRFASVPLMLQVPLKSPLKSAAELWARKKITEPLICLPASTGITRDFFATLQKRGVTWRNVIEVTSLDLVTRYVANGDGIGLNVLVNPKAKSREVRLLPLAGFAPVTMGALWRGEPSPLVQAAIDSVRAYAQATWPDWVCGE</sequence>
<dbReference type="InterPro" id="IPR000847">
    <property type="entry name" value="LysR_HTH_N"/>
</dbReference>
<evidence type="ECO:0000313" key="6">
    <source>
        <dbReference type="EMBL" id="AOS43455.1"/>
    </source>
</evidence>
<feature type="domain" description="HTH lysR-type" evidence="5">
    <location>
        <begin position="15"/>
        <end position="74"/>
    </location>
</feature>
<organism evidence="6 7">
    <name type="scientific">Lacunisphaera limnophila</name>
    <dbReference type="NCBI Taxonomy" id="1838286"/>
    <lineage>
        <taxon>Bacteria</taxon>
        <taxon>Pseudomonadati</taxon>
        <taxon>Verrucomicrobiota</taxon>
        <taxon>Opitutia</taxon>
        <taxon>Opitutales</taxon>
        <taxon>Opitutaceae</taxon>
        <taxon>Lacunisphaera</taxon>
    </lineage>
</organism>
<dbReference type="EMBL" id="CP016094">
    <property type="protein sequence ID" value="AOS43455.1"/>
    <property type="molecule type" value="Genomic_DNA"/>
</dbReference>
<dbReference type="STRING" id="1838286.Verru16b_00500"/>
<accession>A0A1D8ARD4</accession>
<dbReference type="CDD" id="cd05466">
    <property type="entry name" value="PBP2_LTTR_substrate"/>
    <property type="match status" value="1"/>
</dbReference>
<dbReference type="InterPro" id="IPR036388">
    <property type="entry name" value="WH-like_DNA-bd_sf"/>
</dbReference>
<dbReference type="PROSITE" id="PS50931">
    <property type="entry name" value="HTH_LYSR"/>
    <property type="match status" value="1"/>
</dbReference>
<evidence type="ECO:0000256" key="3">
    <source>
        <dbReference type="ARBA" id="ARBA00023125"/>
    </source>
</evidence>
<dbReference type="PATRIC" id="fig|1838286.3.peg.506"/>
<dbReference type="PANTHER" id="PTHR30346:SF0">
    <property type="entry name" value="HCA OPERON TRANSCRIPTIONAL ACTIVATOR HCAR"/>
    <property type="match status" value="1"/>
</dbReference>
<dbReference type="AlphaFoldDB" id="A0A1D8ARD4"/>
<keyword evidence="7" id="KW-1185">Reference proteome</keyword>
<dbReference type="SUPFAM" id="SSF53850">
    <property type="entry name" value="Periplasmic binding protein-like II"/>
    <property type="match status" value="1"/>
</dbReference>
<keyword evidence="3" id="KW-0238">DNA-binding</keyword>
<proteinExistence type="inferred from homology"/>
<dbReference type="GO" id="GO:0003677">
    <property type="term" value="F:DNA binding"/>
    <property type="evidence" value="ECO:0007669"/>
    <property type="project" value="UniProtKB-KW"/>
</dbReference>
<dbReference type="GO" id="GO:0003700">
    <property type="term" value="F:DNA-binding transcription factor activity"/>
    <property type="evidence" value="ECO:0007669"/>
    <property type="project" value="InterPro"/>
</dbReference>
<name>A0A1D8ARD4_9BACT</name>
<dbReference type="Pfam" id="PF00126">
    <property type="entry name" value="HTH_1"/>
    <property type="match status" value="1"/>
</dbReference>
<evidence type="ECO:0000259" key="5">
    <source>
        <dbReference type="PROSITE" id="PS50931"/>
    </source>
</evidence>
<dbReference type="KEGG" id="obg:Verru16b_00500"/>
<dbReference type="Pfam" id="PF03466">
    <property type="entry name" value="LysR_substrate"/>
    <property type="match status" value="1"/>
</dbReference>
<dbReference type="InterPro" id="IPR036390">
    <property type="entry name" value="WH_DNA-bd_sf"/>
</dbReference>
<evidence type="ECO:0000256" key="1">
    <source>
        <dbReference type="ARBA" id="ARBA00009437"/>
    </source>
</evidence>
<dbReference type="InterPro" id="IPR005119">
    <property type="entry name" value="LysR_subst-bd"/>
</dbReference>
<reference evidence="6 7" key="1">
    <citation type="submission" date="2016-06" db="EMBL/GenBank/DDBJ databases">
        <title>Three novel species with peptidoglycan cell walls form the new genus Lacunisphaera gen. nov. in the family Opitutaceae of the verrucomicrobial subdivision 4.</title>
        <authorList>
            <person name="Rast P."/>
            <person name="Gloeckner I."/>
            <person name="Jogler M."/>
            <person name="Boedeker C."/>
            <person name="Jeske O."/>
            <person name="Wiegand S."/>
            <person name="Reinhardt R."/>
            <person name="Schumann P."/>
            <person name="Rohde M."/>
            <person name="Spring S."/>
            <person name="Gloeckner F.O."/>
            <person name="Jogler C."/>
        </authorList>
    </citation>
    <scope>NUCLEOTIDE SEQUENCE [LARGE SCALE GENOMIC DNA]</scope>
    <source>
        <strain evidence="6 7">IG16b</strain>
    </source>
</reference>
<comment type="similarity">
    <text evidence="1">Belongs to the LysR transcriptional regulatory family.</text>
</comment>
<protein>
    <submittedName>
        <fullName evidence="6">HTH-type transcriptional regulator BenM</fullName>
    </submittedName>
</protein>
<dbReference type="GO" id="GO:0032993">
    <property type="term" value="C:protein-DNA complex"/>
    <property type="evidence" value="ECO:0007669"/>
    <property type="project" value="TreeGrafter"/>
</dbReference>
<keyword evidence="4" id="KW-0804">Transcription</keyword>
<evidence type="ECO:0000256" key="4">
    <source>
        <dbReference type="ARBA" id="ARBA00023163"/>
    </source>
</evidence>